<name>A0A7R9ZE38_9STRA</name>
<evidence type="ECO:0000259" key="4">
    <source>
        <dbReference type="PROSITE" id="PS51160"/>
    </source>
</evidence>
<evidence type="ECO:0000256" key="3">
    <source>
        <dbReference type="SAM" id="SignalP"/>
    </source>
</evidence>
<organism evidence="5">
    <name type="scientific">Pseudictyota dubia</name>
    <dbReference type="NCBI Taxonomy" id="2749911"/>
    <lineage>
        <taxon>Eukaryota</taxon>
        <taxon>Sar</taxon>
        <taxon>Stramenopiles</taxon>
        <taxon>Ochrophyta</taxon>
        <taxon>Bacillariophyta</taxon>
        <taxon>Mediophyceae</taxon>
        <taxon>Biddulphiophycidae</taxon>
        <taxon>Eupodiscales</taxon>
        <taxon>Odontellaceae</taxon>
        <taxon>Pseudictyota</taxon>
    </lineage>
</organism>
<dbReference type="InterPro" id="IPR036046">
    <property type="entry name" value="Acylphosphatase-like_dom_sf"/>
</dbReference>
<reference evidence="5" key="1">
    <citation type="submission" date="2021-01" db="EMBL/GenBank/DDBJ databases">
        <authorList>
            <person name="Corre E."/>
            <person name="Pelletier E."/>
            <person name="Niang G."/>
            <person name="Scheremetjew M."/>
            <person name="Finn R."/>
            <person name="Kale V."/>
            <person name="Holt S."/>
            <person name="Cochrane G."/>
            <person name="Meng A."/>
            <person name="Brown T."/>
            <person name="Cohen L."/>
        </authorList>
    </citation>
    <scope>NUCLEOTIDE SEQUENCE</scope>
    <source>
        <strain evidence="5">CCMP147</strain>
    </source>
</reference>
<dbReference type="Pfam" id="PF00708">
    <property type="entry name" value="Acylphosphatase"/>
    <property type="match status" value="1"/>
</dbReference>
<dbReference type="EMBL" id="HBED01038549">
    <property type="protein sequence ID" value="CAD8320984.1"/>
    <property type="molecule type" value="Transcribed_RNA"/>
</dbReference>
<dbReference type="InterPro" id="IPR001792">
    <property type="entry name" value="Acylphosphatase-like_dom"/>
</dbReference>
<dbReference type="AlphaFoldDB" id="A0A7R9ZE38"/>
<feature type="signal peptide" evidence="3">
    <location>
        <begin position="1"/>
        <end position="23"/>
    </location>
</feature>
<sequence length="162" mass="17618">MRSVYAAALFAAFLLAWSPRAEGFGAGLMPSSYSSPALLFGSKSVSSSSVVTFMKADEAIDPNEIVGKRIIVSGDVNGGYVRSCVLNEAGRFRRLVGTMSPVDEDSDTAEIYVEGKRKMVDGFIRWCERGSKQVGLSQKLEVVKVEEEDPTGLYDGFYAKTH</sequence>
<comment type="similarity">
    <text evidence="2">Belongs to the acylphosphatase family.</text>
</comment>
<protein>
    <recommendedName>
        <fullName evidence="4">Acylphosphatase-like domain-containing protein</fullName>
    </recommendedName>
</protein>
<evidence type="ECO:0000256" key="2">
    <source>
        <dbReference type="RuleBase" id="RU004168"/>
    </source>
</evidence>
<proteinExistence type="inferred from homology"/>
<evidence type="ECO:0000313" key="5">
    <source>
        <dbReference type="EMBL" id="CAD8320984.1"/>
    </source>
</evidence>
<dbReference type="SUPFAM" id="SSF54975">
    <property type="entry name" value="Acylphosphatase/BLUF domain-like"/>
    <property type="match status" value="1"/>
</dbReference>
<comment type="caution">
    <text evidence="1">Lacks conserved residue(s) required for the propagation of feature annotation.</text>
</comment>
<feature type="chain" id="PRO_5031184773" description="Acylphosphatase-like domain-containing protein" evidence="3">
    <location>
        <begin position="24"/>
        <end position="162"/>
    </location>
</feature>
<feature type="domain" description="Acylphosphatase-like" evidence="4">
    <location>
        <begin position="67"/>
        <end position="161"/>
    </location>
</feature>
<dbReference type="Gene3D" id="3.30.70.100">
    <property type="match status" value="1"/>
</dbReference>
<gene>
    <name evidence="5" type="ORF">TDUB1175_LOCUS19400</name>
</gene>
<keyword evidence="3" id="KW-0732">Signal</keyword>
<evidence type="ECO:0000256" key="1">
    <source>
        <dbReference type="PROSITE-ProRule" id="PRU00520"/>
    </source>
</evidence>
<accession>A0A7R9ZE38</accession>
<dbReference type="PROSITE" id="PS51160">
    <property type="entry name" value="ACYLPHOSPHATASE_3"/>
    <property type="match status" value="1"/>
</dbReference>